<keyword evidence="3" id="KW-1185">Reference proteome</keyword>
<name>A0ABV6FEY7_9BURK</name>
<accession>A0ABV6FEY7</accession>
<dbReference type="RefSeq" id="WP_379678846.1">
    <property type="nucleotide sequence ID" value="NZ_JBHLWP010000009.1"/>
</dbReference>
<feature type="domain" description="MOSC" evidence="1">
    <location>
        <begin position="22"/>
        <end position="142"/>
    </location>
</feature>
<comment type="caution">
    <text evidence="2">The sequence shown here is derived from an EMBL/GenBank/DDBJ whole genome shotgun (WGS) entry which is preliminary data.</text>
</comment>
<dbReference type="EMBL" id="JBHLWP010000009">
    <property type="protein sequence ID" value="MFC0252094.1"/>
    <property type="molecule type" value="Genomic_DNA"/>
</dbReference>
<evidence type="ECO:0000313" key="3">
    <source>
        <dbReference type="Proteomes" id="UP001589773"/>
    </source>
</evidence>
<gene>
    <name evidence="2" type="ORF">ACFFJK_09355</name>
</gene>
<proteinExistence type="predicted"/>
<dbReference type="Pfam" id="PF03473">
    <property type="entry name" value="MOSC"/>
    <property type="match status" value="1"/>
</dbReference>
<evidence type="ECO:0000313" key="2">
    <source>
        <dbReference type="EMBL" id="MFC0252094.1"/>
    </source>
</evidence>
<evidence type="ECO:0000259" key="1">
    <source>
        <dbReference type="PROSITE" id="PS51340"/>
    </source>
</evidence>
<protein>
    <submittedName>
        <fullName evidence="2">MOSC domain-containing protein</fullName>
    </submittedName>
</protein>
<dbReference type="SUPFAM" id="SSF50800">
    <property type="entry name" value="PK beta-barrel domain-like"/>
    <property type="match status" value="1"/>
</dbReference>
<dbReference type="InterPro" id="IPR005302">
    <property type="entry name" value="MoCF_Sase_C"/>
</dbReference>
<reference evidence="2 3" key="1">
    <citation type="submission" date="2024-09" db="EMBL/GenBank/DDBJ databases">
        <authorList>
            <person name="Sun Q."/>
            <person name="Mori K."/>
        </authorList>
    </citation>
    <scope>NUCLEOTIDE SEQUENCE [LARGE SCALE GENOMIC DNA]</scope>
    <source>
        <strain evidence="2 3">CCM 7792</strain>
    </source>
</reference>
<dbReference type="PROSITE" id="PS51340">
    <property type="entry name" value="MOSC"/>
    <property type="match status" value="1"/>
</dbReference>
<dbReference type="Proteomes" id="UP001589773">
    <property type="component" value="Unassembled WGS sequence"/>
</dbReference>
<dbReference type="Gene3D" id="2.40.33.20">
    <property type="entry name" value="PK beta-barrel domain-like"/>
    <property type="match status" value="1"/>
</dbReference>
<dbReference type="InterPro" id="IPR011037">
    <property type="entry name" value="Pyrv_Knase-like_insert_dom_sf"/>
</dbReference>
<organism evidence="2 3">
    <name type="scientific">Massilia consociata</name>
    <dbReference type="NCBI Taxonomy" id="760117"/>
    <lineage>
        <taxon>Bacteria</taxon>
        <taxon>Pseudomonadati</taxon>
        <taxon>Pseudomonadota</taxon>
        <taxon>Betaproteobacteria</taxon>
        <taxon>Burkholderiales</taxon>
        <taxon>Oxalobacteraceae</taxon>
        <taxon>Telluria group</taxon>
        <taxon>Massilia</taxon>
    </lineage>
</organism>
<sequence>MDKPIGKVVALALRRPLAPLPARVDEAHAVAGLGLRDDIHADAASPRQVLLAGAAVYDALKLAPHALRENLLLDLDTAALGSGMLLRIGSRATFRLTFQCEACGRLEAHAPGALRAIGARRGMLARVVGGGSVREGDTVTLLERRMPALPEDWRERVALVLAAVPEGMVVGYADLARMAGIQSSYCRTFPRMLARLRADHAAKAAPARAATGLPRWDGAGLFE</sequence>